<evidence type="ECO:0000313" key="3">
    <source>
        <dbReference type="Proteomes" id="UP000218427"/>
    </source>
</evidence>
<dbReference type="RefSeq" id="WP_067086289.1">
    <property type="nucleotide sequence ID" value="NZ_LRFG02000005.1"/>
</dbReference>
<protein>
    <submittedName>
        <fullName evidence="2">Alpha/beta hydrolase</fullName>
    </submittedName>
</protein>
<dbReference type="GO" id="GO:0016787">
    <property type="term" value="F:hydrolase activity"/>
    <property type="evidence" value="ECO:0007669"/>
    <property type="project" value="UniProtKB-KW"/>
</dbReference>
<organism evidence="2 3">
    <name type="scientific">Microbulbifer flavimaris</name>
    <dbReference type="NCBI Taxonomy" id="1781068"/>
    <lineage>
        <taxon>Bacteria</taxon>
        <taxon>Pseudomonadati</taxon>
        <taxon>Pseudomonadota</taxon>
        <taxon>Gammaproteobacteria</taxon>
        <taxon>Cellvibrionales</taxon>
        <taxon>Microbulbiferaceae</taxon>
        <taxon>Microbulbifer</taxon>
    </lineage>
</organism>
<keyword evidence="2" id="KW-0378">Hydrolase</keyword>
<dbReference type="InterPro" id="IPR022742">
    <property type="entry name" value="Hydrolase_4"/>
</dbReference>
<dbReference type="PANTHER" id="PTHR11614">
    <property type="entry name" value="PHOSPHOLIPASE-RELATED"/>
    <property type="match status" value="1"/>
</dbReference>
<evidence type="ECO:0000259" key="1">
    <source>
        <dbReference type="Pfam" id="PF12146"/>
    </source>
</evidence>
<keyword evidence="3" id="KW-1185">Reference proteome</keyword>
<sequence>MQFLSRGEQLHFRRWWVEGALGTVVVSHGLGEHSGRYRRLAVELNRSGFSVYALDHAGHGLSTGRRGHVDDFARYSTHLHDFVRLVRRDNPGRPVHLFGHSMGGLIACGCVHRFGGVDSLLLSAPAFQGSAEPAGLELSLIRMLGRWLPSLSLPNRVNPDWLSHDAEAVGAYRQDPLVHRRITPAWFLAFLRERRHLLAAAGEITTPCLMLLPRGDRIVDSAVAERFFESLGSPEKTLHGVAGAYHELLNEPDHRSEAVSQILEHLRQYASTTSSSLEAVREA</sequence>
<accession>A0ABX4HWU9</accession>
<feature type="domain" description="Serine aminopeptidase S33" evidence="1">
    <location>
        <begin position="22"/>
        <end position="253"/>
    </location>
</feature>
<name>A0ABX4HWU9_9GAMM</name>
<comment type="caution">
    <text evidence="2">The sequence shown here is derived from an EMBL/GenBank/DDBJ whole genome shotgun (WGS) entry which is preliminary data.</text>
</comment>
<dbReference type="Gene3D" id="3.40.50.1820">
    <property type="entry name" value="alpha/beta hydrolase"/>
    <property type="match status" value="1"/>
</dbReference>
<gene>
    <name evidence="2" type="ORF">AWR36_014255</name>
</gene>
<dbReference type="SUPFAM" id="SSF53474">
    <property type="entry name" value="alpha/beta-Hydrolases"/>
    <property type="match status" value="1"/>
</dbReference>
<proteinExistence type="predicted"/>
<evidence type="ECO:0000313" key="2">
    <source>
        <dbReference type="EMBL" id="PCO04590.1"/>
    </source>
</evidence>
<dbReference type="InterPro" id="IPR051044">
    <property type="entry name" value="MAG_DAG_Lipase"/>
</dbReference>
<reference evidence="2" key="1">
    <citation type="submission" date="2017-08" db="EMBL/GenBank/DDBJ databases">
        <title>Microbulbifer marisrubri sp. nov., a halophilic alphaproteobacterium isolated from marine sediment of the Yellow Sea, China.</title>
        <authorList>
            <person name="Zhang G."/>
            <person name="Xiong Q."/>
        </authorList>
    </citation>
    <scope>NUCLEOTIDE SEQUENCE [LARGE SCALE GENOMIC DNA]</scope>
    <source>
        <strain evidence="2">WRN-8</strain>
    </source>
</reference>
<dbReference type="Proteomes" id="UP000218427">
    <property type="component" value="Unassembled WGS sequence"/>
</dbReference>
<dbReference type="Pfam" id="PF12146">
    <property type="entry name" value="Hydrolase_4"/>
    <property type="match status" value="1"/>
</dbReference>
<dbReference type="EMBL" id="LRFG02000005">
    <property type="protein sequence ID" value="PCO04590.1"/>
    <property type="molecule type" value="Genomic_DNA"/>
</dbReference>
<dbReference type="InterPro" id="IPR029058">
    <property type="entry name" value="AB_hydrolase_fold"/>
</dbReference>